<keyword evidence="10" id="KW-1185">Reference proteome</keyword>
<sequence length="242" mass="25095">MNSSQSNKYIMAFLATVFIAMTIGISSDAIFSTPHPETEGYAIVASEGGAPAAGKEAPAAVPIATLLASADPARGATVFKRCAACHTGEKGGANKVGPHLWDVVNRPMATVEGFSYSAAMKEFSQGGKEVWDYEHLNKFLTSPKGYIKGTAMGFAGDKKDNERADLIAYLRSLSDNPAPLPSPESAAPAEETKPAEEAKPAEEKPAEAPATQEPAKETPSAPEAPASPAPATPEAPATQPAN</sequence>
<dbReference type="Pfam" id="PF00034">
    <property type="entry name" value="Cytochrom_C"/>
    <property type="match status" value="1"/>
</dbReference>
<proteinExistence type="predicted"/>
<evidence type="ECO:0000313" key="10">
    <source>
        <dbReference type="Proteomes" id="UP000252893"/>
    </source>
</evidence>
<keyword evidence="5 6" id="KW-0408">Iron</keyword>
<evidence type="ECO:0000256" key="7">
    <source>
        <dbReference type="SAM" id="MobiDB-lite"/>
    </source>
</evidence>
<evidence type="ECO:0000256" key="1">
    <source>
        <dbReference type="ARBA" id="ARBA00022448"/>
    </source>
</evidence>
<dbReference type="PROSITE" id="PS51007">
    <property type="entry name" value="CYTC"/>
    <property type="match status" value="1"/>
</dbReference>
<feature type="compositionally biased region" description="Low complexity" evidence="7">
    <location>
        <begin position="207"/>
        <end position="224"/>
    </location>
</feature>
<dbReference type="InterPro" id="IPR009056">
    <property type="entry name" value="Cyt_c-like_dom"/>
</dbReference>
<organism evidence="9 10">
    <name type="scientific">Pseudochrobactrum asaccharolyticum</name>
    <dbReference type="NCBI Taxonomy" id="354351"/>
    <lineage>
        <taxon>Bacteria</taxon>
        <taxon>Pseudomonadati</taxon>
        <taxon>Pseudomonadota</taxon>
        <taxon>Alphaproteobacteria</taxon>
        <taxon>Hyphomicrobiales</taxon>
        <taxon>Brucellaceae</taxon>
        <taxon>Pseudochrobactrum</taxon>
    </lineage>
</organism>
<dbReference type="GO" id="GO:0020037">
    <property type="term" value="F:heme binding"/>
    <property type="evidence" value="ECO:0007669"/>
    <property type="project" value="InterPro"/>
</dbReference>
<dbReference type="GO" id="GO:0046872">
    <property type="term" value="F:metal ion binding"/>
    <property type="evidence" value="ECO:0007669"/>
    <property type="project" value="UniProtKB-KW"/>
</dbReference>
<dbReference type="Gene3D" id="1.10.760.10">
    <property type="entry name" value="Cytochrome c-like domain"/>
    <property type="match status" value="1"/>
</dbReference>
<keyword evidence="4" id="KW-0249">Electron transport</keyword>
<evidence type="ECO:0000256" key="2">
    <source>
        <dbReference type="ARBA" id="ARBA00022617"/>
    </source>
</evidence>
<feature type="compositionally biased region" description="Basic and acidic residues" evidence="7">
    <location>
        <begin position="190"/>
        <end position="206"/>
    </location>
</feature>
<name>A0A366E883_9HYPH</name>
<gene>
    <name evidence="9" type="ORF">DFR47_102473</name>
</gene>
<evidence type="ECO:0000256" key="3">
    <source>
        <dbReference type="ARBA" id="ARBA00022723"/>
    </source>
</evidence>
<dbReference type="PANTHER" id="PTHR11961">
    <property type="entry name" value="CYTOCHROME C"/>
    <property type="match status" value="1"/>
</dbReference>
<feature type="region of interest" description="Disordered" evidence="7">
    <location>
        <begin position="173"/>
        <end position="242"/>
    </location>
</feature>
<evidence type="ECO:0000256" key="6">
    <source>
        <dbReference type="PROSITE-ProRule" id="PRU00433"/>
    </source>
</evidence>
<reference evidence="9 10" key="1">
    <citation type="submission" date="2018-06" db="EMBL/GenBank/DDBJ databases">
        <title>Genomic Encyclopedia of Type Strains, Phase IV (KMG-IV): sequencing the most valuable type-strain genomes for metagenomic binning, comparative biology and taxonomic classification.</title>
        <authorList>
            <person name="Goeker M."/>
        </authorList>
    </citation>
    <scope>NUCLEOTIDE SEQUENCE [LARGE SCALE GENOMIC DNA]</scope>
    <source>
        <strain evidence="9 10">DSM 25619</strain>
    </source>
</reference>
<protein>
    <submittedName>
        <fullName evidence="9">Cytochrome c</fullName>
    </submittedName>
</protein>
<evidence type="ECO:0000256" key="5">
    <source>
        <dbReference type="ARBA" id="ARBA00023004"/>
    </source>
</evidence>
<keyword evidence="1" id="KW-0813">Transport</keyword>
<accession>A0A366E883</accession>
<feature type="domain" description="Cytochrome c" evidence="8">
    <location>
        <begin position="70"/>
        <end position="174"/>
    </location>
</feature>
<evidence type="ECO:0000256" key="4">
    <source>
        <dbReference type="ARBA" id="ARBA00022982"/>
    </source>
</evidence>
<dbReference type="AlphaFoldDB" id="A0A366E883"/>
<dbReference type="PRINTS" id="PR00604">
    <property type="entry name" value="CYTCHRMECIAB"/>
</dbReference>
<comment type="caution">
    <text evidence="9">The sequence shown here is derived from an EMBL/GenBank/DDBJ whole genome shotgun (WGS) entry which is preliminary data.</text>
</comment>
<dbReference type="InterPro" id="IPR036909">
    <property type="entry name" value="Cyt_c-like_dom_sf"/>
</dbReference>
<evidence type="ECO:0000313" key="9">
    <source>
        <dbReference type="EMBL" id="RBO97684.1"/>
    </source>
</evidence>
<dbReference type="InterPro" id="IPR002327">
    <property type="entry name" value="Cyt_c_1A/1B"/>
</dbReference>
<dbReference type="EMBL" id="QNRH01000002">
    <property type="protein sequence ID" value="RBO97684.1"/>
    <property type="molecule type" value="Genomic_DNA"/>
</dbReference>
<keyword evidence="3 6" id="KW-0479">Metal-binding</keyword>
<dbReference type="RefSeq" id="WP_113943655.1">
    <property type="nucleotide sequence ID" value="NZ_JBHEEG010000002.1"/>
</dbReference>
<dbReference type="GO" id="GO:0009055">
    <property type="term" value="F:electron transfer activity"/>
    <property type="evidence" value="ECO:0007669"/>
    <property type="project" value="InterPro"/>
</dbReference>
<evidence type="ECO:0000259" key="8">
    <source>
        <dbReference type="PROSITE" id="PS51007"/>
    </source>
</evidence>
<dbReference type="SUPFAM" id="SSF46626">
    <property type="entry name" value="Cytochrome c"/>
    <property type="match status" value="1"/>
</dbReference>
<dbReference type="OrthoDB" id="9805828at2"/>
<keyword evidence="2 6" id="KW-0349">Heme</keyword>
<dbReference type="Proteomes" id="UP000252893">
    <property type="component" value="Unassembled WGS sequence"/>
</dbReference>